<dbReference type="PANTHER" id="PTHR43895">
    <property type="entry name" value="CALCIUM/CALMODULIN-DEPENDENT PROTEIN KINASE KINASE-RELATED"/>
    <property type="match status" value="1"/>
</dbReference>
<dbReference type="OMA" id="ADIWSSW"/>
<evidence type="ECO:0000256" key="6">
    <source>
        <dbReference type="SAM" id="Phobius"/>
    </source>
</evidence>
<protein>
    <recommendedName>
        <fullName evidence="7">Protein kinase domain-containing protein</fullName>
    </recommendedName>
</protein>
<dbReference type="AlphaFoldDB" id="A0A2G2ZLP0"/>
<comment type="caution">
    <text evidence="8">The sequence shown here is derived from an EMBL/GenBank/DDBJ whole genome shotgun (WGS) entry which is preliminary data.</text>
</comment>
<dbReference type="InterPro" id="IPR000719">
    <property type="entry name" value="Prot_kinase_dom"/>
</dbReference>
<keyword evidence="4" id="KW-0418">Kinase</keyword>
<evidence type="ECO:0000313" key="9">
    <source>
        <dbReference type="Proteomes" id="UP000222542"/>
    </source>
</evidence>
<reference evidence="8 9" key="2">
    <citation type="journal article" date="2017" name="Genome Biol.">
        <title>New reference genome sequences of hot pepper reveal the massive evolution of plant disease-resistance genes by retroduplication.</title>
        <authorList>
            <person name="Kim S."/>
            <person name="Park J."/>
            <person name="Yeom S.I."/>
            <person name="Kim Y.M."/>
            <person name="Seo E."/>
            <person name="Kim K.T."/>
            <person name="Kim M.S."/>
            <person name="Lee J.M."/>
            <person name="Cheong K."/>
            <person name="Shin H.S."/>
            <person name="Kim S.B."/>
            <person name="Han K."/>
            <person name="Lee J."/>
            <person name="Park M."/>
            <person name="Lee H.A."/>
            <person name="Lee H.Y."/>
            <person name="Lee Y."/>
            <person name="Oh S."/>
            <person name="Lee J.H."/>
            <person name="Choi E."/>
            <person name="Choi E."/>
            <person name="Lee S.E."/>
            <person name="Jeon J."/>
            <person name="Kim H."/>
            <person name="Choi G."/>
            <person name="Song H."/>
            <person name="Lee J."/>
            <person name="Lee S.C."/>
            <person name="Kwon J.K."/>
            <person name="Lee H.Y."/>
            <person name="Koo N."/>
            <person name="Hong Y."/>
            <person name="Kim R.W."/>
            <person name="Kang W.H."/>
            <person name="Huh J.H."/>
            <person name="Kang B.C."/>
            <person name="Yang T.J."/>
            <person name="Lee Y.H."/>
            <person name="Bennetzen J.L."/>
            <person name="Choi D."/>
        </authorList>
    </citation>
    <scope>NUCLEOTIDE SEQUENCE [LARGE SCALE GENOMIC DNA]</scope>
    <source>
        <strain evidence="9">cv. CM334</strain>
    </source>
</reference>
<evidence type="ECO:0000256" key="5">
    <source>
        <dbReference type="ARBA" id="ARBA00022840"/>
    </source>
</evidence>
<dbReference type="PROSITE" id="PS50011">
    <property type="entry name" value="PROTEIN_KINASE_DOM"/>
    <property type="match status" value="1"/>
</dbReference>
<evidence type="ECO:0000256" key="3">
    <source>
        <dbReference type="ARBA" id="ARBA00022741"/>
    </source>
</evidence>
<sequence length="103" mass="11608">MYETGSLKVSDFGLSALYETKRQDGLLHTTCGTPAYVAPEVINKRGYDGEKADIWSSWVIFFVLLAGYLPFHDANLMVMYKKISKGELKCPEHFPSEVENLLS</sequence>
<dbReference type="Pfam" id="PF00069">
    <property type="entry name" value="Pkinase"/>
    <property type="match status" value="1"/>
</dbReference>
<evidence type="ECO:0000256" key="2">
    <source>
        <dbReference type="ARBA" id="ARBA00022679"/>
    </source>
</evidence>
<dbReference type="Proteomes" id="UP000222542">
    <property type="component" value="Unassembled WGS sequence"/>
</dbReference>
<dbReference type="SUPFAM" id="SSF56112">
    <property type="entry name" value="Protein kinase-like (PK-like)"/>
    <property type="match status" value="1"/>
</dbReference>
<dbReference type="EMBL" id="AYRZ02000004">
    <property type="protein sequence ID" value="PHT82902.1"/>
    <property type="molecule type" value="Genomic_DNA"/>
</dbReference>
<keyword evidence="1" id="KW-0723">Serine/threonine-protein kinase</keyword>
<dbReference type="InterPro" id="IPR011009">
    <property type="entry name" value="Kinase-like_dom_sf"/>
</dbReference>
<dbReference type="Gene3D" id="1.10.510.10">
    <property type="entry name" value="Transferase(Phosphotransferase) domain 1"/>
    <property type="match status" value="1"/>
</dbReference>
<dbReference type="GO" id="GO:0005524">
    <property type="term" value="F:ATP binding"/>
    <property type="evidence" value="ECO:0007669"/>
    <property type="project" value="UniProtKB-KW"/>
</dbReference>
<feature type="transmembrane region" description="Helical" evidence="6">
    <location>
        <begin position="54"/>
        <end position="71"/>
    </location>
</feature>
<dbReference type="PANTHER" id="PTHR43895:SF88">
    <property type="entry name" value="NON-SPECIFIC SERINE_THREONINE PROTEIN KINASE"/>
    <property type="match status" value="1"/>
</dbReference>
<dbReference type="Gramene" id="PHT82902">
    <property type="protein sequence ID" value="PHT82902"/>
    <property type="gene ID" value="T459_11345"/>
</dbReference>
<keyword evidence="2" id="KW-0808">Transferase</keyword>
<keyword evidence="9" id="KW-1185">Reference proteome</keyword>
<keyword evidence="6" id="KW-1133">Transmembrane helix</keyword>
<organism evidence="8 9">
    <name type="scientific">Capsicum annuum</name>
    <name type="common">Capsicum pepper</name>
    <dbReference type="NCBI Taxonomy" id="4072"/>
    <lineage>
        <taxon>Eukaryota</taxon>
        <taxon>Viridiplantae</taxon>
        <taxon>Streptophyta</taxon>
        <taxon>Embryophyta</taxon>
        <taxon>Tracheophyta</taxon>
        <taxon>Spermatophyta</taxon>
        <taxon>Magnoliopsida</taxon>
        <taxon>eudicotyledons</taxon>
        <taxon>Gunneridae</taxon>
        <taxon>Pentapetalae</taxon>
        <taxon>asterids</taxon>
        <taxon>lamiids</taxon>
        <taxon>Solanales</taxon>
        <taxon>Solanaceae</taxon>
        <taxon>Solanoideae</taxon>
        <taxon>Capsiceae</taxon>
        <taxon>Capsicum</taxon>
    </lineage>
</organism>
<accession>A0A2G2ZLP0</accession>
<dbReference type="STRING" id="4072.A0A2G2ZLP0"/>
<keyword evidence="6" id="KW-0472">Membrane</keyword>
<keyword evidence="6" id="KW-0812">Transmembrane</keyword>
<proteinExistence type="predicted"/>
<keyword evidence="3" id="KW-0547">Nucleotide-binding</keyword>
<evidence type="ECO:0000259" key="7">
    <source>
        <dbReference type="PROSITE" id="PS50011"/>
    </source>
</evidence>
<name>A0A2G2ZLP0_CAPAN</name>
<dbReference type="GO" id="GO:0004674">
    <property type="term" value="F:protein serine/threonine kinase activity"/>
    <property type="evidence" value="ECO:0007669"/>
    <property type="project" value="UniProtKB-KW"/>
</dbReference>
<reference evidence="8 9" key="1">
    <citation type="journal article" date="2014" name="Nat. Genet.">
        <title>Genome sequence of the hot pepper provides insights into the evolution of pungency in Capsicum species.</title>
        <authorList>
            <person name="Kim S."/>
            <person name="Park M."/>
            <person name="Yeom S.I."/>
            <person name="Kim Y.M."/>
            <person name="Lee J.M."/>
            <person name="Lee H.A."/>
            <person name="Seo E."/>
            <person name="Choi J."/>
            <person name="Cheong K."/>
            <person name="Kim K.T."/>
            <person name="Jung K."/>
            <person name="Lee G.W."/>
            <person name="Oh S.K."/>
            <person name="Bae C."/>
            <person name="Kim S.B."/>
            <person name="Lee H.Y."/>
            <person name="Kim S.Y."/>
            <person name="Kim M.S."/>
            <person name="Kang B.C."/>
            <person name="Jo Y.D."/>
            <person name="Yang H.B."/>
            <person name="Jeong H.J."/>
            <person name="Kang W.H."/>
            <person name="Kwon J.K."/>
            <person name="Shin C."/>
            <person name="Lim J.Y."/>
            <person name="Park J.H."/>
            <person name="Huh J.H."/>
            <person name="Kim J.S."/>
            <person name="Kim B.D."/>
            <person name="Cohen O."/>
            <person name="Paran I."/>
            <person name="Suh M.C."/>
            <person name="Lee S.B."/>
            <person name="Kim Y.K."/>
            <person name="Shin Y."/>
            <person name="Noh S.J."/>
            <person name="Park J."/>
            <person name="Seo Y.S."/>
            <person name="Kwon S.Y."/>
            <person name="Kim H.A."/>
            <person name="Park J.M."/>
            <person name="Kim H.J."/>
            <person name="Choi S.B."/>
            <person name="Bosland P.W."/>
            <person name="Reeves G."/>
            <person name="Jo S.H."/>
            <person name="Lee B.W."/>
            <person name="Cho H.T."/>
            <person name="Choi H.S."/>
            <person name="Lee M.S."/>
            <person name="Yu Y."/>
            <person name="Do Choi Y."/>
            <person name="Park B.S."/>
            <person name="van Deynze A."/>
            <person name="Ashrafi H."/>
            <person name="Hill T."/>
            <person name="Kim W.T."/>
            <person name="Pai H.S."/>
            <person name="Ahn H.K."/>
            <person name="Yeam I."/>
            <person name="Giovannoni J.J."/>
            <person name="Rose J.K."/>
            <person name="Sorensen I."/>
            <person name="Lee S.J."/>
            <person name="Kim R.W."/>
            <person name="Choi I.Y."/>
            <person name="Choi B.S."/>
            <person name="Lim J.S."/>
            <person name="Lee Y.H."/>
            <person name="Choi D."/>
        </authorList>
    </citation>
    <scope>NUCLEOTIDE SEQUENCE [LARGE SCALE GENOMIC DNA]</scope>
    <source>
        <strain evidence="9">cv. CM334</strain>
    </source>
</reference>
<evidence type="ECO:0000256" key="4">
    <source>
        <dbReference type="ARBA" id="ARBA00022777"/>
    </source>
</evidence>
<evidence type="ECO:0000256" key="1">
    <source>
        <dbReference type="ARBA" id="ARBA00022527"/>
    </source>
</evidence>
<gene>
    <name evidence="8" type="ORF">T459_11345</name>
</gene>
<evidence type="ECO:0000313" key="8">
    <source>
        <dbReference type="EMBL" id="PHT82902.1"/>
    </source>
</evidence>
<keyword evidence="5" id="KW-0067">ATP-binding</keyword>
<feature type="domain" description="Protein kinase" evidence="7">
    <location>
        <begin position="1"/>
        <end position="103"/>
    </location>
</feature>